<dbReference type="RefSeq" id="WP_048310045.1">
    <property type="nucleotide sequence ID" value="NZ_CP119526.1"/>
</dbReference>
<evidence type="ECO:0000256" key="3">
    <source>
        <dbReference type="ARBA" id="ARBA00022692"/>
    </source>
</evidence>
<feature type="transmembrane region" description="Helical" evidence="6">
    <location>
        <begin position="160"/>
        <end position="177"/>
    </location>
</feature>
<dbReference type="PANTHER" id="PTHR30238">
    <property type="entry name" value="MEMBRANE BOUND PREDICTED REDOX MODULATOR"/>
    <property type="match status" value="1"/>
</dbReference>
<evidence type="ECO:0000256" key="5">
    <source>
        <dbReference type="ARBA" id="ARBA00023136"/>
    </source>
</evidence>
<comment type="caution">
    <text evidence="7">The sequence shown here is derived from an EMBL/GenBank/DDBJ whole genome shotgun (WGS) entry which is preliminary data.</text>
</comment>
<keyword evidence="3 6" id="KW-0812">Transmembrane</keyword>
<proteinExistence type="inferred from homology"/>
<organism evidence="7 8">
    <name type="scientific">Guptibacillus hwajinpoensis</name>
    <dbReference type="NCBI Taxonomy" id="208199"/>
    <lineage>
        <taxon>Bacteria</taxon>
        <taxon>Bacillati</taxon>
        <taxon>Bacillota</taxon>
        <taxon>Bacilli</taxon>
        <taxon>Bacillales</taxon>
        <taxon>Guptibacillaceae</taxon>
        <taxon>Guptibacillus</taxon>
    </lineage>
</organism>
<dbReference type="STRING" id="157733.AB986_06455"/>
<evidence type="ECO:0000256" key="2">
    <source>
        <dbReference type="ARBA" id="ARBA00007511"/>
    </source>
</evidence>
<feature type="transmembrane region" description="Helical" evidence="6">
    <location>
        <begin position="197"/>
        <end position="214"/>
    </location>
</feature>
<dbReference type="PANTHER" id="PTHR30238:SF4">
    <property type="entry name" value="SLL1022 PROTEIN"/>
    <property type="match status" value="1"/>
</dbReference>
<dbReference type="EMBL" id="LELK01000001">
    <property type="protein sequence ID" value="KMM38893.1"/>
    <property type="molecule type" value="Genomic_DNA"/>
</dbReference>
<reference evidence="7" key="1">
    <citation type="submission" date="2015-06" db="EMBL/GenBank/DDBJ databases">
        <authorList>
            <person name="Liu B."/>
            <person name="Wang J."/>
            <person name="Zhu Y."/>
            <person name="Liu G."/>
            <person name="Chen Q."/>
            <person name="Zheng C."/>
            <person name="Che J."/>
            <person name="Ge C."/>
            <person name="Shi H."/>
            <person name="Pan Z."/>
            <person name="Liu X."/>
        </authorList>
    </citation>
    <scope>NUCLEOTIDE SEQUENCE [LARGE SCALE GENOMIC DNA]</scope>
    <source>
        <strain evidence="7">DSM 16346</strain>
    </source>
</reference>
<feature type="transmembrane region" description="Helical" evidence="6">
    <location>
        <begin position="130"/>
        <end position="148"/>
    </location>
</feature>
<evidence type="ECO:0000256" key="6">
    <source>
        <dbReference type="SAM" id="Phobius"/>
    </source>
</evidence>
<feature type="transmembrane region" description="Helical" evidence="6">
    <location>
        <begin position="43"/>
        <end position="64"/>
    </location>
</feature>
<feature type="transmembrane region" description="Helical" evidence="6">
    <location>
        <begin position="70"/>
        <end position="88"/>
    </location>
</feature>
<name>A0A0J6D0P9_9BACL</name>
<feature type="transmembrane region" description="Helical" evidence="6">
    <location>
        <begin position="6"/>
        <end position="31"/>
    </location>
</feature>
<comment type="subcellular location">
    <subcellularLocation>
        <location evidence="1">Membrane</location>
        <topology evidence="1">Multi-pass membrane protein</topology>
    </subcellularLocation>
</comment>
<dbReference type="GO" id="GO:0016020">
    <property type="term" value="C:membrane"/>
    <property type="evidence" value="ECO:0007669"/>
    <property type="project" value="UniProtKB-SubCell"/>
</dbReference>
<keyword evidence="8" id="KW-1185">Reference proteome</keyword>
<protein>
    <submittedName>
        <fullName evidence="7">Membrane protein</fullName>
    </submittedName>
</protein>
<keyword evidence="4 6" id="KW-1133">Transmembrane helix</keyword>
<dbReference type="PATRIC" id="fig|157733.3.peg.3537"/>
<dbReference type="OrthoDB" id="5295733at2"/>
<dbReference type="NCBIfam" id="TIGR03717">
    <property type="entry name" value="R_switched_YjbE"/>
    <property type="match status" value="1"/>
</dbReference>
<dbReference type="InterPro" id="IPR022301">
    <property type="entry name" value="Integral_membrane_YjbE"/>
</dbReference>
<gene>
    <name evidence="7" type="ORF">AB986_06455</name>
</gene>
<evidence type="ECO:0000256" key="1">
    <source>
        <dbReference type="ARBA" id="ARBA00004141"/>
    </source>
</evidence>
<dbReference type="AlphaFoldDB" id="A0A0J6D0P9"/>
<evidence type="ECO:0000256" key="4">
    <source>
        <dbReference type="ARBA" id="ARBA00022989"/>
    </source>
</evidence>
<evidence type="ECO:0000313" key="8">
    <source>
        <dbReference type="Proteomes" id="UP000035996"/>
    </source>
</evidence>
<evidence type="ECO:0000313" key="7">
    <source>
        <dbReference type="EMBL" id="KMM38893.1"/>
    </source>
</evidence>
<feature type="transmembrane region" description="Helical" evidence="6">
    <location>
        <begin position="100"/>
        <end position="118"/>
    </location>
</feature>
<dbReference type="Proteomes" id="UP000035996">
    <property type="component" value="Unassembled WGS sequence"/>
</dbReference>
<comment type="similarity">
    <text evidence="2">Belongs to the TerC family.</text>
</comment>
<dbReference type="Pfam" id="PF03741">
    <property type="entry name" value="TerC"/>
    <property type="match status" value="1"/>
</dbReference>
<accession>A0A0J6D0P9</accession>
<sequence>MLNIETLTSILFIIGIDIVLGGDNAVVIALACRNLPESHRGKAIMIGTALAVGLRIALTIVAVYLLMLPFLLIVGSLFLLYISFKLVIDSESSETVHSKFSFWGAIRTIVLADLIMGLDNVLAIAGASEGKLPLVVFGLLISIPIIVWGSKMIMHALDHFPILIYIGAGILALTSGRMLTSASELKSFFHMYPSMEWFIQFTFLLVVIAGGWIVRKLKRNTIYIQ</sequence>
<keyword evidence="5 6" id="KW-0472">Membrane</keyword>
<dbReference type="InterPro" id="IPR005496">
    <property type="entry name" value="Integral_membrane_TerC"/>
</dbReference>